<protein>
    <recommendedName>
        <fullName evidence="3">MarR family transcriptional regulator</fullName>
    </recommendedName>
</protein>
<evidence type="ECO:0008006" key="3">
    <source>
        <dbReference type="Google" id="ProtNLM"/>
    </source>
</evidence>
<evidence type="ECO:0000313" key="1">
    <source>
        <dbReference type="EMBL" id="QCS44995.1"/>
    </source>
</evidence>
<gene>
    <name evidence="1" type="ORF">FEJ81_22250</name>
</gene>
<proteinExistence type="predicted"/>
<organism evidence="1 2">
    <name type="scientific">Natrinema versiforme</name>
    <dbReference type="NCBI Taxonomy" id="88724"/>
    <lineage>
        <taxon>Archaea</taxon>
        <taxon>Methanobacteriati</taxon>
        <taxon>Methanobacteriota</taxon>
        <taxon>Stenosarchaea group</taxon>
        <taxon>Halobacteria</taxon>
        <taxon>Halobacteriales</taxon>
        <taxon>Natrialbaceae</taxon>
        <taxon>Natrinema</taxon>
    </lineage>
</organism>
<keyword evidence="1" id="KW-0614">Plasmid</keyword>
<accession>A0A4P8WNN8</accession>
<dbReference type="EMBL" id="CP040332">
    <property type="protein sequence ID" value="QCS44995.1"/>
    <property type="molecule type" value="Genomic_DNA"/>
</dbReference>
<name>A0A4P8WNN8_9EURY</name>
<sequence length="89" mass="9867">MNDLTDPRSPLPEWIVDAYDVLCTSCFNSADEEGVQSVPREKALTVLLTAETLSLEPEDANHALTRLLERGYVYAVDGELRVTTPETDV</sequence>
<dbReference type="KEGG" id="nvr:FEJ81_22250"/>
<evidence type="ECO:0000313" key="2">
    <source>
        <dbReference type="Proteomes" id="UP000302218"/>
    </source>
</evidence>
<reference evidence="2" key="1">
    <citation type="submission" date="2019-05" db="EMBL/GenBank/DDBJ databases">
        <title>Genome sequence and methylation pattern of the halophilic Archaeon Natrinema versiforme BOL5-4.</title>
        <authorList>
            <person name="DasSarma P."/>
            <person name="Anton B.P."/>
            <person name="DasSarma S.L."/>
            <person name="Martinez F.L."/>
            <person name="Guzman D."/>
            <person name="Roberts R.J."/>
            <person name="DasSarma S."/>
        </authorList>
    </citation>
    <scope>NUCLEOTIDE SEQUENCE [LARGE SCALE GENOMIC DNA]</scope>
    <source>
        <strain evidence="2">BOL5-4</strain>
        <plasmid evidence="2">pnve414</plasmid>
    </source>
</reference>
<geneLocation type="plasmid" evidence="2">
    <name>pnve414</name>
</geneLocation>
<dbReference type="Proteomes" id="UP000302218">
    <property type="component" value="Plasmid pNVE414"/>
</dbReference>
<dbReference type="GeneID" id="40268056"/>
<dbReference type="OrthoDB" id="256940at2157"/>
<dbReference type="AlphaFoldDB" id="A0A4P8WNN8"/>
<dbReference type="RefSeq" id="WP_138247384.1">
    <property type="nucleotide sequence ID" value="NZ_CP040332.1"/>
</dbReference>